<dbReference type="RefSeq" id="WP_115451788.1">
    <property type="nucleotide sequence ID" value="NZ_QNQT01000003.1"/>
</dbReference>
<proteinExistence type="predicted"/>
<name>A0A3D8GR48_9BACI</name>
<dbReference type="InterPro" id="IPR047961">
    <property type="entry name" value="Transp_suffix-like"/>
</dbReference>
<protein>
    <recommendedName>
        <fullName evidence="4">Transporter suffix domain-containing protein</fullName>
    </recommendedName>
</protein>
<keyword evidence="1" id="KW-0472">Membrane</keyword>
<evidence type="ECO:0008006" key="4">
    <source>
        <dbReference type="Google" id="ProtNLM"/>
    </source>
</evidence>
<comment type="caution">
    <text evidence="2">The sequence shown here is derived from an EMBL/GenBank/DDBJ whole genome shotgun (WGS) entry which is preliminary data.</text>
</comment>
<evidence type="ECO:0000313" key="3">
    <source>
        <dbReference type="Proteomes" id="UP000257144"/>
    </source>
</evidence>
<feature type="transmembrane region" description="Helical" evidence="1">
    <location>
        <begin position="50"/>
        <end position="71"/>
    </location>
</feature>
<keyword evidence="1" id="KW-1133">Transmembrane helix</keyword>
<dbReference type="Proteomes" id="UP000257144">
    <property type="component" value="Unassembled WGS sequence"/>
</dbReference>
<sequence length="98" mass="10559">MLENEGATAAQQKKKASLARLGVILIILSCLLYGAILLVPLSSFSTGTKVAITGGLVLAGEATFWIGGIILGKEAVTRYRKNLNPMNWFKNGKHNEEE</sequence>
<organism evidence="2 3">
    <name type="scientific">Neobacillus piezotolerans</name>
    <dbReference type="NCBI Taxonomy" id="2259171"/>
    <lineage>
        <taxon>Bacteria</taxon>
        <taxon>Bacillati</taxon>
        <taxon>Bacillota</taxon>
        <taxon>Bacilli</taxon>
        <taxon>Bacillales</taxon>
        <taxon>Bacillaceae</taxon>
        <taxon>Neobacillus</taxon>
    </lineage>
</organism>
<dbReference type="EMBL" id="QNQT01000003">
    <property type="protein sequence ID" value="RDU36960.1"/>
    <property type="molecule type" value="Genomic_DNA"/>
</dbReference>
<dbReference type="AlphaFoldDB" id="A0A3D8GR48"/>
<gene>
    <name evidence="2" type="ORF">DRW41_09685</name>
</gene>
<keyword evidence="3" id="KW-1185">Reference proteome</keyword>
<feature type="transmembrane region" description="Helical" evidence="1">
    <location>
        <begin position="21"/>
        <end position="44"/>
    </location>
</feature>
<evidence type="ECO:0000313" key="2">
    <source>
        <dbReference type="EMBL" id="RDU36960.1"/>
    </source>
</evidence>
<dbReference type="NCBIfam" id="NF033684">
    <property type="entry name" value="suffix_2_RND"/>
    <property type="match status" value="1"/>
</dbReference>
<keyword evidence="1" id="KW-0812">Transmembrane</keyword>
<accession>A0A3D8GR48</accession>
<evidence type="ECO:0000256" key="1">
    <source>
        <dbReference type="SAM" id="Phobius"/>
    </source>
</evidence>
<reference evidence="2 3" key="1">
    <citation type="submission" date="2018-07" db="EMBL/GenBank/DDBJ databases">
        <title>Bacillus sp. YLB-04 draft genome sequence.</title>
        <authorList>
            <person name="Yu L."/>
            <person name="Tang X."/>
        </authorList>
    </citation>
    <scope>NUCLEOTIDE SEQUENCE [LARGE SCALE GENOMIC DNA]</scope>
    <source>
        <strain evidence="2 3">YLB-04</strain>
    </source>
</reference>